<keyword evidence="1" id="KW-1133">Transmembrane helix</keyword>
<evidence type="ECO:0000313" key="2">
    <source>
        <dbReference type="EMBL" id="KHE74274.1"/>
    </source>
</evidence>
<dbReference type="Proteomes" id="UP000030664">
    <property type="component" value="Unassembled WGS sequence"/>
</dbReference>
<dbReference type="eggNOG" id="ENOG5031K6I">
    <property type="taxonomic scope" value="Bacteria"/>
</dbReference>
<keyword evidence="1" id="KW-0472">Membrane</keyword>
<keyword evidence="1" id="KW-0812">Transmembrane</keyword>
<reference evidence="2 3" key="1">
    <citation type="submission" date="2014-09" db="EMBL/GenBank/DDBJ databases">
        <title>High-quality draft genome sequence of Kocuria marina SO9-6, an actinobacterium isolated from a copper mine.</title>
        <authorList>
            <person name="Castro D.B."/>
            <person name="Pereira L.B."/>
            <person name="Silva M.V."/>
            <person name="Silva B.P."/>
            <person name="Zanardi B.R."/>
            <person name="Carlos C."/>
            <person name="Belgini D.R."/>
            <person name="Limache E.G."/>
            <person name="Lacerda G.V."/>
            <person name="Nery M.B."/>
            <person name="Gomes M.B."/>
            <person name="Souza S."/>
            <person name="Silva T.M."/>
            <person name="Rodrigues V.D."/>
            <person name="Paulino L.C."/>
            <person name="Vicentini R."/>
            <person name="Ferraz L.F."/>
            <person name="Ottoboni L.M."/>
        </authorList>
    </citation>
    <scope>NUCLEOTIDE SEQUENCE [LARGE SCALE GENOMIC DNA]</scope>
    <source>
        <strain evidence="2 3">SO9-6</strain>
    </source>
</reference>
<accession>A0A0B0DG87</accession>
<dbReference type="STRING" id="223184.AS25_07785"/>
<evidence type="ECO:0000313" key="3">
    <source>
        <dbReference type="Proteomes" id="UP000030664"/>
    </source>
</evidence>
<dbReference type="AlphaFoldDB" id="A0A0B0DG87"/>
<proteinExistence type="predicted"/>
<evidence type="ECO:0000256" key="1">
    <source>
        <dbReference type="SAM" id="Phobius"/>
    </source>
</evidence>
<protein>
    <submittedName>
        <fullName evidence="2">Uncharacterized protein</fullName>
    </submittedName>
</protein>
<dbReference type="EMBL" id="JROM01000022">
    <property type="protein sequence ID" value="KHE74274.1"/>
    <property type="molecule type" value="Genomic_DNA"/>
</dbReference>
<sequence length="197" mass="20429">MSPRARRLARGWVAAFVATTLAAGSHAAVDGAWPSLLIIALSTCLAAPLCMLLAGRVLSRWSVAGSVLLSQALLHTLYAQSGGMAHAIDHTHHHAASVADGPAVVISVLPAAHHGSGMLAAHAVAAVATYALLRHGETAAFRLLDAVSLRVLRILVLALRPVTTAVPRRTSWTSPRALTDQLLLSSVCGYRGPPALA</sequence>
<gene>
    <name evidence="2" type="ORF">AS25_07785</name>
</gene>
<feature type="transmembrane region" description="Helical" evidence="1">
    <location>
        <begin position="37"/>
        <end position="58"/>
    </location>
</feature>
<organism evidence="2 3">
    <name type="scientific">Kocuria marina</name>
    <dbReference type="NCBI Taxonomy" id="223184"/>
    <lineage>
        <taxon>Bacteria</taxon>
        <taxon>Bacillati</taxon>
        <taxon>Actinomycetota</taxon>
        <taxon>Actinomycetes</taxon>
        <taxon>Micrococcales</taxon>
        <taxon>Micrococcaceae</taxon>
        <taxon>Kocuria</taxon>
    </lineage>
</organism>
<name>A0A0B0DG87_9MICC</name>
<dbReference type="RefSeq" id="WP_035964050.1">
    <property type="nucleotide sequence ID" value="NZ_JROM01000022.1"/>
</dbReference>
<comment type="caution">
    <text evidence="2">The sequence shown here is derived from an EMBL/GenBank/DDBJ whole genome shotgun (WGS) entry which is preliminary data.</text>
</comment>